<dbReference type="PROSITE" id="PS51819">
    <property type="entry name" value="VOC"/>
    <property type="match status" value="1"/>
</dbReference>
<reference evidence="4" key="1">
    <citation type="journal article" date="2019" name="Int. J. Syst. Evol. Microbiol.">
        <title>The Global Catalogue of Microorganisms (GCM) 10K type strain sequencing project: providing services to taxonomists for standard genome sequencing and annotation.</title>
        <authorList>
            <consortium name="The Broad Institute Genomics Platform"/>
            <consortium name="The Broad Institute Genome Sequencing Center for Infectious Disease"/>
            <person name="Wu L."/>
            <person name="Ma J."/>
        </authorList>
    </citation>
    <scope>NUCLEOTIDE SEQUENCE [LARGE SCALE GENOMIC DNA]</scope>
    <source>
        <strain evidence="4">JCM 18200</strain>
    </source>
</reference>
<proteinExistence type="predicted"/>
<feature type="domain" description="VOC" evidence="2">
    <location>
        <begin position="8"/>
        <end position="131"/>
    </location>
</feature>
<evidence type="ECO:0000256" key="1">
    <source>
        <dbReference type="ARBA" id="ARBA00022723"/>
    </source>
</evidence>
<accession>A0ABP9C499</accession>
<organism evidence="3 4">
    <name type="scientific">Olivibacter ginsenosidimutans</name>
    <dbReference type="NCBI Taxonomy" id="1176537"/>
    <lineage>
        <taxon>Bacteria</taxon>
        <taxon>Pseudomonadati</taxon>
        <taxon>Bacteroidota</taxon>
        <taxon>Sphingobacteriia</taxon>
        <taxon>Sphingobacteriales</taxon>
        <taxon>Sphingobacteriaceae</taxon>
        <taxon>Olivibacter</taxon>
    </lineage>
</organism>
<comment type="caution">
    <text evidence="3">The sequence shown here is derived from an EMBL/GenBank/DDBJ whole genome shotgun (WGS) entry which is preliminary data.</text>
</comment>
<dbReference type="SUPFAM" id="SSF54593">
    <property type="entry name" value="Glyoxalase/Bleomycin resistance protein/Dihydroxybiphenyl dioxygenase"/>
    <property type="match status" value="1"/>
</dbReference>
<name>A0ABP9C499_9SPHI</name>
<dbReference type="InterPro" id="IPR037478">
    <property type="entry name" value="YwkD-like_dom"/>
</dbReference>
<dbReference type="RefSeq" id="WP_345234293.1">
    <property type="nucleotide sequence ID" value="NZ_BAABIQ010000043.1"/>
</dbReference>
<dbReference type="InterPro" id="IPR029068">
    <property type="entry name" value="Glyas_Bleomycin-R_OHBP_Dase"/>
</dbReference>
<dbReference type="Pfam" id="PF00903">
    <property type="entry name" value="Glyoxalase"/>
    <property type="match status" value="1"/>
</dbReference>
<gene>
    <name evidence="3" type="ORF">GCM10023231_37410</name>
</gene>
<dbReference type="InterPro" id="IPR037523">
    <property type="entry name" value="VOC_core"/>
</dbReference>
<evidence type="ECO:0000313" key="4">
    <source>
        <dbReference type="Proteomes" id="UP001501411"/>
    </source>
</evidence>
<protein>
    <submittedName>
        <fullName evidence="3">VOC family protein</fullName>
    </submittedName>
</protein>
<dbReference type="Proteomes" id="UP001501411">
    <property type="component" value="Unassembled WGS sequence"/>
</dbReference>
<dbReference type="InterPro" id="IPR004360">
    <property type="entry name" value="Glyas_Fos-R_dOase_dom"/>
</dbReference>
<dbReference type="Gene3D" id="3.10.180.10">
    <property type="entry name" value="2,3-Dihydroxybiphenyl 1,2-Dioxygenase, domain 1"/>
    <property type="match status" value="1"/>
</dbReference>
<sequence length="135" mass="15831">MPKTPIQSIHHVAIICSNYKRSKFFYTAVLGLTIIQETYREKRDSYKLDLELNGQYVLELFSFPSPPPRLTRPEATGLRHLAFAVADLEEAIRHLEQYDIPTEPIRIDELTQKRFVFFEDPDHLPIEFYETLSFG</sequence>
<keyword evidence="1" id="KW-0479">Metal-binding</keyword>
<dbReference type="EMBL" id="BAABIQ010000043">
    <property type="protein sequence ID" value="GAA4804787.1"/>
    <property type="molecule type" value="Genomic_DNA"/>
</dbReference>
<dbReference type="InterPro" id="IPR051332">
    <property type="entry name" value="Fosfomycin_Res_Enzymes"/>
</dbReference>
<evidence type="ECO:0000313" key="3">
    <source>
        <dbReference type="EMBL" id="GAA4804787.1"/>
    </source>
</evidence>
<dbReference type="NCBIfam" id="NF008551">
    <property type="entry name" value="PRK11478.1"/>
    <property type="match status" value="1"/>
</dbReference>
<dbReference type="PANTHER" id="PTHR36113">
    <property type="entry name" value="LYASE, PUTATIVE-RELATED-RELATED"/>
    <property type="match status" value="1"/>
</dbReference>
<dbReference type="PANTHER" id="PTHR36113:SF6">
    <property type="entry name" value="FOSFOMYCIN RESISTANCE PROTEIN FOSX"/>
    <property type="match status" value="1"/>
</dbReference>
<evidence type="ECO:0000259" key="2">
    <source>
        <dbReference type="PROSITE" id="PS51819"/>
    </source>
</evidence>
<keyword evidence="4" id="KW-1185">Reference proteome</keyword>
<dbReference type="CDD" id="cd08352">
    <property type="entry name" value="VOC_Bs_YwkD_like"/>
    <property type="match status" value="1"/>
</dbReference>